<evidence type="ECO:0000313" key="2">
    <source>
        <dbReference type="EMBL" id="KQK28586.1"/>
    </source>
</evidence>
<accession>A0A0Q3ST07</accession>
<evidence type="ECO:0000313" key="4">
    <source>
        <dbReference type="Proteomes" id="UP000051562"/>
    </source>
</evidence>
<gene>
    <name evidence="2" type="ORF">ARD30_06670</name>
    <name evidence="3" type="ORF">SAMN05660750_04643</name>
</gene>
<evidence type="ECO:0000256" key="1">
    <source>
        <dbReference type="ARBA" id="ARBA00022764"/>
    </source>
</evidence>
<keyword evidence="3" id="KW-0762">Sugar transport</keyword>
<dbReference type="Pfam" id="PF13416">
    <property type="entry name" value="SBP_bac_8"/>
    <property type="match status" value="1"/>
</dbReference>
<keyword evidence="4" id="KW-1185">Reference proteome</keyword>
<dbReference type="EMBL" id="FUYX01000018">
    <property type="protein sequence ID" value="SKC13951.1"/>
    <property type="molecule type" value="Genomic_DNA"/>
</dbReference>
<keyword evidence="1" id="KW-0574">Periplasm</keyword>
<dbReference type="AlphaFoldDB" id="A0A0Q3ST07"/>
<reference evidence="2 4" key="1">
    <citation type="submission" date="2015-10" db="EMBL/GenBank/DDBJ databases">
        <title>Draft genome of Bosea thiooxidans.</title>
        <authorList>
            <person name="Wang X."/>
        </authorList>
    </citation>
    <scope>NUCLEOTIDE SEQUENCE [LARGE SCALE GENOMIC DNA]</scope>
    <source>
        <strain evidence="2 4">CGMCC 9174</strain>
    </source>
</reference>
<reference evidence="3 5" key="2">
    <citation type="submission" date="2017-02" db="EMBL/GenBank/DDBJ databases">
        <authorList>
            <person name="Peterson S.W."/>
        </authorList>
    </citation>
    <scope>NUCLEOTIDE SEQUENCE [LARGE SCALE GENOMIC DNA]</scope>
    <source>
        <strain evidence="3 5">DSM 9653</strain>
    </source>
</reference>
<evidence type="ECO:0000313" key="3">
    <source>
        <dbReference type="EMBL" id="SKC13951.1"/>
    </source>
</evidence>
<dbReference type="RefSeq" id="WP_055730110.1">
    <property type="nucleotide sequence ID" value="NZ_FUYX01000018.1"/>
</dbReference>
<organism evidence="2 4">
    <name type="scientific">Bosea thiooxidans</name>
    <dbReference type="NCBI Taxonomy" id="53254"/>
    <lineage>
        <taxon>Bacteria</taxon>
        <taxon>Pseudomonadati</taxon>
        <taxon>Pseudomonadota</taxon>
        <taxon>Alphaproteobacteria</taxon>
        <taxon>Hyphomicrobiales</taxon>
        <taxon>Boseaceae</taxon>
        <taxon>Bosea</taxon>
    </lineage>
</organism>
<dbReference type="Gene3D" id="3.40.190.10">
    <property type="entry name" value="Periplasmic binding protein-like II"/>
    <property type="match status" value="1"/>
</dbReference>
<evidence type="ECO:0000313" key="5">
    <source>
        <dbReference type="Proteomes" id="UP000190130"/>
    </source>
</evidence>
<dbReference type="InterPro" id="IPR006059">
    <property type="entry name" value="SBP"/>
</dbReference>
<dbReference type="OrthoDB" id="9811622at2"/>
<protein>
    <submittedName>
        <fullName evidence="2">ABC transporter substrate-binding protein</fullName>
    </submittedName>
    <submittedName>
        <fullName evidence="3">Multiple sugar transport system substrate-binding protein</fullName>
    </submittedName>
</protein>
<proteinExistence type="predicted"/>
<dbReference type="SUPFAM" id="SSF53850">
    <property type="entry name" value="Periplasmic binding protein-like II"/>
    <property type="match status" value="1"/>
</dbReference>
<dbReference type="STRING" id="53254.SAMN05660750_04643"/>
<keyword evidence="3" id="KW-0813">Transport</keyword>
<sequence length="380" mass="41178">MTGIRLRGMTWDHPRGYDPLVACSALYRDRHGVEITWEKRSLQDFESFPVEELARRYDLIVIDHPHAGQVAREGCLHPLDQPDFSAERRAMLASSVGLSYRSYVFDGRLWALPLDAATQVQAWRPDFLGSPAETWAEVIALARAGKVVLPLRAPHSLMCVMTLAANLGWQPGGNGEDFIPHAVGEAAVEQLAELSGHLDERCFSLDPIAALDLMADSDELACCPLVYGYVSYAHAGFRPHRLAFADIPCLGSSGPLGSVLGGTGLAVSARSEQHEEAVKFAYWVTSGDVQRGPYTAAGGQPGHGAAWLDAAVDQAANGFYSQTRATLEGAMLRPRHDGYMAFQDGAARLIAEGLLAKTPARRIVEEVNHLAHAASARQGR</sequence>
<dbReference type="EMBL" id="LMAR01000067">
    <property type="protein sequence ID" value="KQK28586.1"/>
    <property type="molecule type" value="Genomic_DNA"/>
</dbReference>
<dbReference type="Proteomes" id="UP000190130">
    <property type="component" value="Unassembled WGS sequence"/>
</dbReference>
<name>A0A0Q3ST07_9HYPH</name>
<dbReference type="Proteomes" id="UP000051562">
    <property type="component" value="Unassembled WGS sequence"/>
</dbReference>